<evidence type="ECO:0000259" key="2">
    <source>
        <dbReference type="PROSITE" id="PS50828"/>
    </source>
</evidence>
<dbReference type="PANTHER" id="PTHR35562:SF2">
    <property type="entry name" value="DNA ENDONUCLEASE SMRA-RELATED"/>
    <property type="match status" value="1"/>
</dbReference>
<dbReference type="SMART" id="SM00463">
    <property type="entry name" value="SMR"/>
    <property type="match status" value="1"/>
</dbReference>
<dbReference type="Pfam" id="PF01713">
    <property type="entry name" value="Smr"/>
    <property type="match status" value="1"/>
</dbReference>
<evidence type="ECO:0000313" key="3">
    <source>
        <dbReference type="EMBL" id="MDQ0472525.1"/>
    </source>
</evidence>
<accession>A0ABU0JE14</accession>
<keyword evidence="3" id="KW-0378">Hydrolase</keyword>
<reference evidence="3 4" key="1">
    <citation type="submission" date="2023-07" db="EMBL/GenBank/DDBJ databases">
        <title>Genomic Encyclopedia of Type Strains, Phase IV (KMG-IV): sequencing the most valuable type-strain genomes for metagenomic binning, comparative biology and taxonomic classification.</title>
        <authorList>
            <person name="Goeker M."/>
        </authorList>
    </citation>
    <scope>NUCLEOTIDE SEQUENCE [LARGE SCALE GENOMIC DNA]</scope>
    <source>
        <strain evidence="3 4">DSM 19619</strain>
    </source>
</reference>
<name>A0ABU0JE14_9HYPH</name>
<dbReference type="RefSeq" id="WP_307279465.1">
    <property type="nucleotide sequence ID" value="NZ_JAUSVX010000012.1"/>
</dbReference>
<keyword evidence="3" id="KW-0255">Endonuclease</keyword>
<dbReference type="InterPro" id="IPR036063">
    <property type="entry name" value="Smr_dom_sf"/>
</dbReference>
<proteinExistence type="predicted"/>
<keyword evidence="3" id="KW-0540">Nuclease</keyword>
<dbReference type="PANTHER" id="PTHR35562">
    <property type="entry name" value="DNA ENDONUCLEASE SMRA-RELATED"/>
    <property type="match status" value="1"/>
</dbReference>
<dbReference type="PROSITE" id="PS50828">
    <property type="entry name" value="SMR"/>
    <property type="match status" value="1"/>
</dbReference>
<dbReference type="Gene3D" id="3.30.1370.110">
    <property type="match status" value="1"/>
</dbReference>
<protein>
    <submittedName>
        <fullName evidence="3">DNA-nicking Smr family endonuclease</fullName>
    </submittedName>
</protein>
<dbReference type="InterPro" id="IPR002625">
    <property type="entry name" value="Smr_dom"/>
</dbReference>
<sequence length="202" mass="22139">MTRRRRGLTEEDALLWAHVVETVLPLKPRRRKAPKRREPQAAPEAAAAAAPESPAPAPARAPAPLRRPPAPKAPPAPPPIPPLAPIDKNERRRLVRGTRGIDGRIDLHGMRQAEAHTALRGFLAHSQMRGDTLVLIITGKGREDGQSGLADERGVLRRVVPQWLRMPDMRPFVVGFEEAHQGHGGGGALYVRIRRVRRGAAP</sequence>
<evidence type="ECO:0000313" key="4">
    <source>
        <dbReference type="Proteomes" id="UP001242480"/>
    </source>
</evidence>
<dbReference type="EMBL" id="JAUSVX010000012">
    <property type="protein sequence ID" value="MDQ0472525.1"/>
    <property type="molecule type" value="Genomic_DNA"/>
</dbReference>
<dbReference type="GO" id="GO:0004519">
    <property type="term" value="F:endonuclease activity"/>
    <property type="evidence" value="ECO:0007669"/>
    <property type="project" value="UniProtKB-KW"/>
</dbReference>
<dbReference type="SUPFAM" id="SSF160443">
    <property type="entry name" value="SMR domain-like"/>
    <property type="match status" value="1"/>
</dbReference>
<feature type="region of interest" description="Disordered" evidence="1">
    <location>
        <begin position="23"/>
        <end position="92"/>
    </location>
</feature>
<comment type="caution">
    <text evidence="3">The sequence shown here is derived from an EMBL/GenBank/DDBJ whole genome shotgun (WGS) entry which is preliminary data.</text>
</comment>
<evidence type="ECO:0000256" key="1">
    <source>
        <dbReference type="SAM" id="MobiDB-lite"/>
    </source>
</evidence>
<feature type="domain" description="Smr" evidence="2">
    <location>
        <begin position="105"/>
        <end position="194"/>
    </location>
</feature>
<organism evidence="3 4">
    <name type="scientific">Labrys wisconsinensis</name>
    <dbReference type="NCBI Taxonomy" id="425677"/>
    <lineage>
        <taxon>Bacteria</taxon>
        <taxon>Pseudomonadati</taxon>
        <taxon>Pseudomonadota</taxon>
        <taxon>Alphaproteobacteria</taxon>
        <taxon>Hyphomicrobiales</taxon>
        <taxon>Xanthobacteraceae</taxon>
        <taxon>Labrys</taxon>
    </lineage>
</organism>
<gene>
    <name evidence="3" type="ORF">QO011_005554</name>
</gene>
<dbReference type="Proteomes" id="UP001242480">
    <property type="component" value="Unassembled WGS sequence"/>
</dbReference>
<feature type="compositionally biased region" description="Low complexity" evidence="1">
    <location>
        <begin position="40"/>
        <end position="52"/>
    </location>
</feature>
<feature type="compositionally biased region" description="Pro residues" evidence="1">
    <location>
        <begin position="53"/>
        <end position="84"/>
    </location>
</feature>
<keyword evidence="4" id="KW-1185">Reference proteome</keyword>